<dbReference type="AlphaFoldDB" id="A0A1M6C589"/>
<organism evidence="1 2">
    <name type="scientific">Anaerovibrio lipolyticus DSM 3074</name>
    <dbReference type="NCBI Taxonomy" id="1120997"/>
    <lineage>
        <taxon>Bacteria</taxon>
        <taxon>Bacillati</taxon>
        <taxon>Bacillota</taxon>
        <taxon>Negativicutes</taxon>
        <taxon>Selenomonadales</taxon>
        <taxon>Selenomonadaceae</taxon>
        <taxon>Anaerovibrio</taxon>
    </lineage>
</organism>
<name>A0A1M6C589_9FIRM</name>
<sequence>MVERETVFKNEYLEVTKEVRYFDPNFPKIPGYRTEMVTYHLFSNGRRVMISPDELEALAEVYKKEIAG</sequence>
<evidence type="ECO:0000313" key="2">
    <source>
        <dbReference type="Proteomes" id="UP000191240"/>
    </source>
</evidence>
<dbReference type="RefSeq" id="WP_080325548.1">
    <property type="nucleotide sequence ID" value="NZ_FQYW01000007.1"/>
</dbReference>
<dbReference type="Proteomes" id="UP000191240">
    <property type="component" value="Unassembled WGS sequence"/>
</dbReference>
<reference evidence="1 2" key="1">
    <citation type="submission" date="2016-11" db="EMBL/GenBank/DDBJ databases">
        <authorList>
            <person name="Jaros S."/>
            <person name="Januszkiewicz K."/>
            <person name="Wedrychowicz H."/>
        </authorList>
    </citation>
    <scope>NUCLEOTIDE SEQUENCE [LARGE SCALE GENOMIC DNA]</scope>
    <source>
        <strain evidence="1 2">DSM 3074</strain>
    </source>
</reference>
<gene>
    <name evidence="1" type="ORF">SAMN02745671_01007</name>
</gene>
<protein>
    <submittedName>
        <fullName evidence="1">Uncharacterized protein</fullName>
    </submittedName>
</protein>
<dbReference type="EMBL" id="FQYW01000007">
    <property type="protein sequence ID" value="SHI56186.1"/>
    <property type="molecule type" value="Genomic_DNA"/>
</dbReference>
<evidence type="ECO:0000313" key="1">
    <source>
        <dbReference type="EMBL" id="SHI56186.1"/>
    </source>
</evidence>
<accession>A0A1M6C589</accession>
<proteinExistence type="predicted"/>